<feature type="domain" description="AlgX/AlgJ SGNH hydrolase-like" evidence="17">
    <location>
        <begin position="85"/>
        <end position="355"/>
    </location>
</feature>
<dbReference type="GO" id="GO:0042597">
    <property type="term" value="C:periplasmic space"/>
    <property type="evidence" value="ECO:0007669"/>
    <property type="project" value="UniProtKB-SubCell"/>
</dbReference>
<evidence type="ECO:0000256" key="3">
    <source>
        <dbReference type="ARBA" id="ARBA00005182"/>
    </source>
</evidence>
<dbReference type="Proteomes" id="UP000045039">
    <property type="component" value="Unassembled WGS sequence"/>
</dbReference>
<comment type="similarity">
    <text evidence="4">Belongs to the AlgJ family.</text>
</comment>
<evidence type="ECO:0000256" key="11">
    <source>
        <dbReference type="ARBA" id="ARBA00022841"/>
    </source>
</evidence>
<keyword evidence="13" id="KW-0012">Acyltransferase</keyword>
<accession>A0A1S1C791</accession>
<gene>
    <name evidence="18" type="primary">algX_1</name>
    <name evidence="21" type="synonym">algJ</name>
    <name evidence="19" type="ORF">GUL26_02435</name>
    <name evidence="20" type="ORF">IPC1295_22580</name>
    <name evidence="21" type="ORF">L4V69_10640</name>
    <name evidence="18" type="ORF">PAERUG_P19_London_7_VIM_2_05_10_04645</name>
</gene>
<dbReference type="Proteomes" id="UP000644192">
    <property type="component" value="Unassembled WGS sequence"/>
</dbReference>
<keyword evidence="7" id="KW-0997">Cell inner membrane</keyword>
<organism evidence="20 23">
    <name type="scientific">Pseudomonas aeruginosa</name>
    <dbReference type="NCBI Taxonomy" id="287"/>
    <lineage>
        <taxon>Bacteria</taxon>
        <taxon>Pseudomonadati</taxon>
        <taxon>Pseudomonadota</taxon>
        <taxon>Gammaproteobacteria</taxon>
        <taxon>Pseudomonadales</taxon>
        <taxon>Pseudomonadaceae</taxon>
        <taxon>Pseudomonas</taxon>
    </lineage>
</organism>
<dbReference type="Proteomes" id="UP000284767">
    <property type="component" value="Unassembled WGS sequence"/>
</dbReference>
<proteinExistence type="inferred from homology"/>
<dbReference type="KEGG" id="paeb:NCGM1900_2734"/>
<dbReference type="AlphaFoldDB" id="A0A072ZQ49"/>
<evidence type="ECO:0000313" key="22">
    <source>
        <dbReference type="Proteomes" id="UP000045039"/>
    </source>
</evidence>
<keyword evidence="10" id="KW-0574">Periplasm</keyword>
<keyword evidence="16" id="KW-0812">Transmembrane</keyword>
<evidence type="ECO:0000256" key="13">
    <source>
        <dbReference type="ARBA" id="ARBA00023315"/>
    </source>
</evidence>
<evidence type="ECO:0000256" key="9">
    <source>
        <dbReference type="ARBA" id="ARBA00022729"/>
    </source>
</evidence>
<evidence type="ECO:0000256" key="14">
    <source>
        <dbReference type="ARBA" id="ARBA00031031"/>
    </source>
</evidence>
<dbReference type="eggNOG" id="ENOG502Z851">
    <property type="taxonomic scope" value="Bacteria"/>
</dbReference>
<evidence type="ECO:0000313" key="19">
    <source>
        <dbReference type="EMBL" id="MZZ11097.1"/>
    </source>
</evidence>
<evidence type="ECO:0000313" key="18">
    <source>
        <dbReference type="EMBL" id="CRP49654.1"/>
    </source>
</evidence>
<dbReference type="GO" id="GO:0016746">
    <property type="term" value="F:acyltransferase activity"/>
    <property type="evidence" value="ECO:0007669"/>
    <property type="project" value="UniProtKB-KW"/>
</dbReference>
<feature type="region of interest" description="Disordered" evidence="15">
    <location>
        <begin position="259"/>
        <end position="286"/>
    </location>
</feature>
<reference evidence="19" key="5">
    <citation type="submission" date="2020-01" db="EMBL/GenBank/DDBJ databases">
        <title>Bacteria Cultured from War Wounds Associated with the Conflict in Eastern Ukraine.</title>
        <authorList>
            <person name="Snesrud E."/>
            <person name="Galac M.R."/>
            <person name="Mc Gann P."/>
            <person name="Valentine K."/>
            <person name="Viacheslav K."/>
        </authorList>
    </citation>
    <scope>NUCLEOTIDE SEQUENCE</scope>
    <source>
        <strain evidence="19">VNMU148</strain>
    </source>
</reference>
<reference evidence="18" key="1">
    <citation type="submission" date="2015-06" db="EMBL/GenBank/DDBJ databases">
        <authorList>
            <person name="Radhakrishnan R."/>
            <person name="Underwood A."/>
            <person name="Al-Shahib A."/>
        </authorList>
    </citation>
    <scope>NUCLEOTIDE SEQUENCE</scope>
    <source>
        <strain evidence="18">P19_London_7_VIM_2_05_10</strain>
    </source>
</reference>
<dbReference type="InterPro" id="IPR031811">
    <property type="entry name" value="ALGX/ALGJ_SGNH-like"/>
</dbReference>
<evidence type="ECO:0000256" key="4">
    <source>
        <dbReference type="ARBA" id="ARBA00006038"/>
    </source>
</evidence>
<dbReference type="InterPro" id="IPR034657">
    <property type="entry name" value="AlgJ"/>
</dbReference>
<evidence type="ECO:0000313" key="23">
    <source>
        <dbReference type="Proteomes" id="UP000284767"/>
    </source>
</evidence>
<feature type="transmembrane region" description="Helical" evidence="16">
    <location>
        <begin position="12"/>
        <end position="29"/>
    </location>
</feature>
<keyword evidence="12 16" id="KW-0472">Membrane</keyword>
<keyword evidence="8" id="KW-0808">Transferase</keyword>
<keyword evidence="11" id="KW-0016">Alginate biosynthesis</keyword>
<name>A0A072ZQ49_PSEAI</name>
<dbReference type="EMBL" id="WXZT01000001">
    <property type="protein sequence ID" value="MZZ11097.1"/>
    <property type="molecule type" value="Genomic_DNA"/>
</dbReference>
<dbReference type="GO" id="GO:0005886">
    <property type="term" value="C:plasma membrane"/>
    <property type="evidence" value="ECO:0007669"/>
    <property type="project" value="UniProtKB-SubCell"/>
</dbReference>
<evidence type="ECO:0000256" key="7">
    <source>
        <dbReference type="ARBA" id="ARBA00022519"/>
    </source>
</evidence>
<comment type="subcellular location">
    <subcellularLocation>
        <location evidence="2">Cell inner membrane</location>
        <topology evidence="2">Peripheral membrane protein</topology>
        <orientation evidence="2">Periplasmic side</orientation>
    </subcellularLocation>
    <subcellularLocation>
        <location evidence="1">Periplasm</location>
    </subcellularLocation>
</comment>
<reference evidence="21" key="6">
    <citation type="submission" date="2023-06" db="EMBL/GenBank/DDBJ databases">
        <authorList>
            <consortium name="Clinical and Environmental Microbiology Branch: Whole genome sequencing antimicrobial resistance pathogens in the healthcare setting"/>
        </authorList>
    </citation>
    <scope>NUCLEOTIDE SEQUENCE</scope>
    <source>
        <strain evidence="21">2021CK-01020</strain>
    </source>
</reference>
<evidence type="ECO:0000256" key="5">
    <source>
        <dbReference type="ARBA" id="ARBA00016086"/>
    </source>
</evidence>
<dbReference type="CDD" id="cd14442">
    <property type="entry name" value="AlgJ_like"/>
    <property type="match status" value="1"/>
</dbReference>
<evidence type="ECO:0000256" key="16">
    <source>
        <dbReference type="SAM" id="Phobius"/>
    </source>
</evidence>
<dbReference type="OMA" id="FNEGRPG"/>
<evidence type="ECO:0000256" key="2">
    <source>
        <dbReference type="ARBA" id="ARBA00004587"/>
    </source>
</evidence>
<evidence type="ECO:0000256" key="12">
    <source>
        <dbReference type="ARBA" id="ARBA00023136"/>
    </source>
</evidence>
<dbReference type="GO" id="GO:0042121">
    <property type="term" value="P:alginic acid biosynthetic process"/>
    <property type="evidence" value="ECO:0007669"/>
    <property type="project" value="UniProtKB-UniPathway"/>
</dbReference>
<evidence type="ECO:0000313" key="20">
    <source>
        <dbReference type="EMBL" id="RPM11095.1"/>
    </source>
</evidence>
<dbReference type="SMR" id="A0A072ZQ49"/>
<dbReference type="Proteomes" id="UP001297540">
    <property type="component" value="Chromosome"/>
</dbReference>
<keyword evidence="9" id="KW-0732">Signal</keyword>
<reference evidence="20 23" key="4">
    <citation type="submission" date="2019-01" db="EMBL/GenBank/DDBJ databases">
        <title>The Pseudomonas aeruginosa pan-genome provides new insights on its population structure, horizontal gene transfer and pathogenicity.</title>
        <authorList>
            <person name="Freschi L."/>
            <person name="Vincent A.T."/>
            <person name="Jeukens J."/>
            <person name="Emond-Rheault J.-G."/>
            <person name="Kukavica-Ibrulj I."/>
            <person name="Dupont M.-J."/>
            <person name="Charette S.J."/>
            <person name="Boyle B."/>
            <person name="Levesque R.C."/>
        </authorList>
    </citation>
    <scope>NUCLEOTIDE SEQUENCE [LARGE SCALE GENOMIC DNA]</scope>
    <source>
        <strain evidence="20 23">PA-W36</strain>
    </source>
</reference>
<dbReference type="RefSeq" id="WP_003092111.1">
    <property type="nucleotide sequence ID" value="NZ_AP014622.1"/>
</dbReference>
<comment type="pathway">
    <text evidence="3">Glycan biosynthesis; alginate biosynthesis.</text>
</comment>
<evidence type="ECO:0000256" key="15">
    <source>
        <dbReference type="SAM" id="MobiDB-lite"/>
    </source>
</evidence>
<reference evidence="22" key="2">
    <citation type="submission" date="2015-06" db="EMBL/GenBank/DDBJ databases">
        <authorList>
            <person name="Radhakrishnan Rajesh"/>
            <person name="Underwood Anthony"/>
            <person name="Al-Shahib Ali"/>
        </authorList>
    </citation>
    <scope>NUCLEOTIDE SEQUENCE [LARGE SCALE GENOMIC DNA]</scope>
    <source>
        <strain evidence="22">P19_London_7_VIM_2_05_10</strain>
    </source>
</reference>
<dbReference type="Pfam" id="PF16822">
    <property type="entry name" value="ALGX"/>
    <property type="match status" value="1"/>
</dbReference>
<dbReference type="EMBL" id="CP136986">
    <property type="protein sequence ID" value="WOS79585.1"/>
    <property type="molecule type" value="Genomic_DNA"/>
</dbReference>
<reference evidence="21" key="7">
    <citation type="submission" date="2023-10" db="EMBL/GenBank/DDBJ databases">
        <title>Pathogen: clinical or host-associated sample.</title>
        <authorList>
            <person name="Hergert J."/>
            <person name="Casey R."/>
            <person name="Wagner J."/>
            <person name="Young E.L."/>
            <person name="Oakeson K.F."/>
        </authorList>
    </citation>
    <scope>NUCLEOTIDE SEQUENCE</scope>
    <source>
        <strain evidence="21">2021CK-01020</strain>
    </source>
</reference>
<dbReference type="EMBL" id="NSNE01000014">
    <property type="protein sequence ID" value="RPM11095.1"/>
    <property type="molecule type" value="Genomic_DNA"/>
</dbReference>
<dbReference type="UniPathway" id="UPA00286"/>
<sequence length="391" mass="43107">MTQSISRPLQYAYIAAFGGLLLGLAGWSLKSVPGFSAAADTPLLNGKLAHAFEAHYDKEFPIKRLGTNLWAALDYTLFHEGRPGVVIGKDGWLFTDEEFKPAPSGQQLEDNWALVRGVQRELNRRGVKLVLAVIPAKARLYPEHIGREQPAALHDSLYQDFLARARAAGIDSPDLLGSLRQAKDNGAVFLRTDTHWSPLGAETVAQRLGAEIRETHLLDVPAQNFVTRVGEERTHKGDLLSFLPLDPLFDELLPRPEQLQQRTTEAAPALPGGQQSGAGDDLFGDSQQPRLALVGTSYSANPRWNFEGALKQALSADLINYAKEGKGPLEPMLELLQDEGFRKDPPQLLVWEFPERYLPMASDLSQFDADWVAQLKASGGRDERLAASRND</sequence>
<evidence type="ECO:0000313" key="21">
    <source>
        <dbReference type="EMBL" id="WOS79585.1"/>
    </source>
</evidence>
<reference evidence="20 23" key="3">
    <citation type="submission" date="2017-08" db="EMBL/GenBank/DDBJ databases">
        <authorList>
            <person name="Feschi L."/>
            <person name="Jeukens J."/>
            <person name="Emond-Rheault J.-G."/>
            <person name="Kukavica-Ibrulj I."/>
            <person name="Boyle B."/>
            <person name="Levesque R.C."/>
        </authorList>
    </citation>
    <scope>NUCLEOTIDE SEQUENCE [LARGE SCALE GENOMIC DNA]</scope>
    <source>
        <strain evidence="20 23">PA-W36</strain>
    </source>
</reference>
<evidence type="ECO:0000259" key="17">
    <source>
        <dbReference type="Pfam" id="PF16822"/>
    </source>
</evidence>
<keyword evidence="16" id="KW-1133">Transmembrane helix</keyword>
<protein>
    <recommendedName>
        <fullName evidence="5">Probable alginate O-acetylase AlgJ</fullName>
    </recommendedName>
    <alternativeName>
        <fullName evidence="14">Alginate biosynthesis protein AlgJ</fullName>
    </alternativeName>
</protein>
<dbReference type="EMBL" id="CVVU01000224">
    <property type="protein sequence ID" value="CRP49654.1"/>
    <property type="molecule type" value="Genomic_DNA"/>
</dbReference>
<evidence type="ECO:0000256" key="6">
    <source>
        <dbReference type="ARBA" id="ARBA00022475"/>
    </source>
</evidence>
<evidence type="ECO:0000256" key="1">
    <source>
        <dbReference type="ARBA" id="ARBA00004418"/>
    </source>
</evidence>
<evidence type="ECO:0000256" key="10">
    <source>
        <dbReference type="ARBA" id="ARBA00022764"/>
    </source>
</evidence>
<keyword evidence="6" id="KW-1003">Cell membrane</keyword>
<evidence type="ECO:0000256" key="8">
    <source>
        <dbReference type="ARBA" id="ARBA00022679"/>
    </source>
</evidence>
<accession>A0A072ZQ49</accession>